<feature type="signal peptide" evidence="6">
    <location>
        <begin position="1"/>
        <end position="35"/>
    </location>
</feature>
<dbReference type="Gene3D" id="3.30.450.20">
    <property type="entry name" value="PAS domain"/>
    <property type="match status" value="1"/>
</dbReference>
<dbReference type="InterPro" id="IPR033480">
    <property type="entry name" value="sCache_2"/>
</dbReference>
<evidence type="ECO:0000256" key="5">
    <source>
        <dbReference type="ARBA" id="ARBA00023136"/>
    </source>
</evidence>
<dbReference type="EMBL" id="AP024238">
    <property type="protein sequence ID" value="BCO29809.1"/>
    <property type="molecule type" value="Genomic_DNA"/>
</dbReference>
<evidence type="ECO:0000256" key="1">
    <source>
        <dbReference type="ARBA" id="ARBA00004651"/>
    </source>
</evidence>
<evidence type="ECO:0000313" key="8">
    <source>
        <dbReference type="EMBL" id="BCO29809.1"/>
    </source>
</evidence>
<evidence type="ECO:0000256" key="2">
    <source>
        <dbReference type="ARBA" id="ARBA00022475"/>
    </source>
</evidence>
<keyword evidence="2" id="KW-1003">Cell membrane</keyword>
<dbReference type="RefSeq" id="WP_223906164.1">
    <property type="nucleotide sequence ID" value="NZ_AP024238.1"/>
</dbReference>
<evidence type="ECO:0000259" key="7">
    <source>
        <dbReference type="SMART" id="SM01049"/>
    </source>
</evidence>
<keyword evidence="3" id="KW-0812">Transmembrane</keyword>
<dbReference type="SMART" id="SM01049">
    <property type="entry name" value="Cache_2"/>
    <property type="match status" value="1"/>
</dbReference>
<keyword evidence="6" id="KW-0732">Signal</keyword>
<feature type="domain" description="Single Cache" evidence="7">
    <location>
        <begin position="33"/>
        <end position="117"/>
    </location>
</feature>
<proteinExistence type="predicted"/>
<dbReference type="Proteomes" id="UP000824366">
    <property type="component" value="Chromosome"/>
</dbReference>
<keyword evidence="9" id="KW-1185">Reference proteome</keyword>
<accession>A0ABN6DFM5</accession>
<keyword evidence="4" id="KW-1133">Transmembrane helix</keyword>
<evidence type="ECO:0000313" key="9">
    <source>
        <dbReference type="Proteomes" id="UP000824366"/>
    </source>
</evidence>
<evidence type="ECO:0000256" key="3">
    <source>
        <dbReference type="ARBA" id="ARBA00022692"/>
    </source>
</evidence>
<sequence length="165" mass="17759">MKSLQQTGRRIFINLSLCAVTVATLGALVSAPSYAADRGTKEEAKAMAEAALAHIKKVGAEQAYKDFTTSKASWTKNDLYVFVMDLTGKMVAHGANEKLVGRDLINLKDSSGKAFVVDMIAVAKKGSGWVDYEWADPITKKVEGKSSYVQMVPTGSSFVGVGVYR</sequence>
<feature type="chain" id="PRO_5045232937" description="Single Cache domain-containing protein" evidence="6">
    <location>
        <begin position="36"/>
        <end position="165"/>
    </location>
</feature>
<name>A0ABN6DFM5_9BURK</name>
<protein>
    <recommendedName>
        <fullName evidence="7">Single Cache domain-containing protein</fullName>
    </recommendedName>
</protein>
<evidence type="ECO:0000256" key="4">
    <source>
        <dbReference type="ARBA" id="ARBA00022989"/>
    </source>
</evidence>
<keyword evidence="5" id="KW-0472">Membrane</keyword>
<gene>
    <name evidence="8" type="ORF">MIZ03_4733</name>
</gene>
<comment type="subcellular location">
    <subcellularLocation>
        <location evidence="1">Cell membrane</location>
        <topology evidence="1">Multi-pass membrane protein</topology>
    </subcellularLocation>
</comment>
<reference evidence="8 9" key="1">
    <citation type="journal article" date="2021" name="Microbiol. Spectr.">
        <title>A Single Bacterium Capable of Oxidation and Reduction of Iron at Circumneutral pH.</title>
        <authorList>
            <person name="Kato S."/>
            <person name="Ohkuma M."/>
        </authorList>
    </citation>
    <scope>NUCLEOTIDE SEQUENCE [LARGE SCALE GENOMIC DNA]</scope>
    <source>
        <strain evidence="8 9">MIZ03</strain>
    </source>
</reference>
<evidence type="ECO:0000256" key="6">
    <source>
        <dbReference type="SAM" id="SignalP"/>
    </source>
</evidence>
<organism evidence="8 9">
    <name type="scientific">Rhodoferax lithotrophicus</name>
    <dbReference type="NCBI Taxonomy" id="2798804"/>
    <lineage>
        <taxon>Bacteria</taxon>
        <taxon>Pseudomonadati</taxon>
        <taxon>Pseudomonadota</taxon>
        <taxon>Betaproteobacteria</taxon>
        <taxon>Burkholderiales</taxon>
        <taxon>Comamonadaceae</taxon>
        <taxon>Rhodoferax</taxon>
    </lineage>
</organism>
<dbReference type="Pfam" id="PF17200">
    <property type="entry name" value="sCache_2"/>
    <property type="match status" value="1"/>
</dbReference>